<proteinExistence type="predicted"/>
<gene>
    <name evidence="3" type="primary">Acey_s0031.g2405</name>
    <name evidence="3" type="ORF">Y032_0031g2405</name>
</gene>
<dbReference type="Pfam" id="PF01541">
    <property type="entry name" value="GIY-YIG"/>
    <property type="match status" value="1"/>
</dbReference>
<comment type="caution">
    <text evidence="3">The sequence shown here is derived from an EMBL/GenBank/DDBJ whole genome shotgun (WGS) entry which is preliminary data.</text>
</comment>
<dbReference type="PROSITE" id="PS50164">
    <property type="entry name" value="GIY_YIG"/>
    <property type="match status" value="1"/>
</dbReference>
<evidence type="ECO:0000259" key="2">
    <source>
        <dbReference type="PROSITE" id="PS50878"/>
    </source>
</evidence>
<keyword evidence="4" id="KW-1185">Reference proteome</keyword>
<dbReference type="InterPro" id="IPR058912">
    <property type="entry name" value="HTH_animal"/>
</dbReference>
<dbReference type="Pfam" id="PF00078">
    <property type="entry name" value="RVT_1"/>
    <property type="match status" value="1"/>
</dbReference>
<evidence type="ECO:0008006" key="5">
    <source>
        <dbReference type="Google" id="ProtNLM"/>
    </source>
</evidence>
<dbReference type="OrthoDB" id="5831138at2759"/>
<dbReference type="InterPro" id="IPR035901">
    <property type="entry name" value="GIY-YIG_endonuc_sf"/>
</dbReference>
<dbReference type="PROSITE" id="PS50878">
    <property type="entry name" value="RT_POL"/>
    <property type="match status" value="1"/>
</dbReference>
<feature type="domain" description="GIY-YIG" evidence="1">
    <location>
        <begin position="539"/>
        <end position="629"/>
    </location>
</feature>
<dbReference type="Proteomes" id="UP000024635">
    <property type="component" value="Unassembled WGS sequence"/>
</dbReference>
<dbReference type="PANTHER" id="PTHR21301:SF10">
    <property type="entry name" value="REVERSE TRANSCRIPTASE DOMAIN-CONTAINING PROTEIN"/>
    <property type="match status" value="1"/>
</dbReference>
<accession>A0A016US52</accession>
<reference evidence="4" key="1">
    <citation type="journal article" date="2015" name="Nat. Genet.">
        <title>The genome and transcriptome of the zoonotic hookworm Ancylostoma ceylanicum identify infection-specific gene families.</title>
        <authorList>
            <person name="Schwarz E.M."/>
            <person name="Hu Y."/>
            <person name="Antoshechkin I."/>
            <person name="Miller M.M."/>
            <person name="Sternberg P.W."/>
            <person name="Aroian R.V."/>
        </authorList>
    </citation>
    <scope>NUCLEOTIDE SEQUENCE</scope>
    <source>
        <strain evidence="4">HY135</strain>
    </source>
</reference>
<dbReference type="Pfam" id="PF26215">
    <property type="entry name" value="HTH_animal"/>
    <property type="match status" value="1"/>
</dbReference>
<evidence type="ECO:0000313" key="3">
    <source>
        <dbReference type="EMBL" id="EYC17328.1"/>
    </source>
</evidence>
<dbReference type="InterPro" id="IPR000305">
    <property type="entry name" value="GIY-YIG_endonuc"/>
</dbReference>
<dbReference type="AlphaFoldDB" id="A0A016US52"/>
<feature type="domain" description="Reverse transcriptase" evidence="2">
    <location>
        <begin position="1"/>
        <end position="383"/>
    </location>
</feature>
<sequence>MTRRLLPTTPFPRSFYREPEPNQELDVKFRILSAGVLDIFNRYKQRRYNNMTREQWGGLKELRELTGNGAIRISVSDKGGEFVVIPQSLDRKVTELHLKDPTVYTQVTEKDFIAQYRRLNDIWVKIGKAAGLDERFISHLKLDNPKCPVFYSLIKTHKISQCDMVKTSPDAYKIRPIVSCVGGPADRISWFLTKILAQLLPRVPSHLANTNQFLELLRSSNFDQNCVMESFDVTSLYTNVQNCEALQAVSEMLESHARAVEMYGLSISRVMTLVKECLSCNIFKWSGKYFSQIRGLAMGQRLAPVIAICFMSKIEAPVLARLPLMYCRYIDDCCIVTSTQSEMDECFSILNQQSEYISFTRETPKDGWLAFLNTQVNLSNNTIRVKWYRKASSKNILIHATSAHPSSVKRAIVRNMFRTASQVCSDDHQREESLRLASSIARENGYSLCRRRKPHSGYFHGLKGKKKLSLCLPFISDDISTEIRRCLARAQLQNDVTLVNIPNGNLKKQLVRNRLYDSEQCISNECVVCPYGKTGDCSKTGVIYQIKCLSCDALYIGETGRILSTRVKEHLASKRRRSLISALGRHRQDDHGGEDFDVACTILAQETEITARKTMEAFWISVRNPKMNNRNECLAITNELLPFVSLCDLQMRI</sequence>
<dbReference type="STRING" id="53326.A0A016US52"/>
<name>A0A016US52_9BILA</name>
<organism evidence="3 4">
    <name type="scientific">Ancylostoma ceylanicum</name>
    <dbReference type="NCBI Taxonomy" id="53326"/>
    <lineage>
        <taxon>Eukaryota</taxon>
        <taxon>Metazoa</taxon>
        <taxon>Ecdysozoa</taxon>
        <taxon>Nematoda</taxon>
        <taxon>Chromadorea</taxon>
        <taxon>Rhabditida</taxon>
        <taxon>Rhabditina</taxon>
        <taxon>Rhabditomorpha</taxon>
        <taxon>Strongyloidea</taxon>
        <taxon>Ancylostomatidae</taxon>
        <taxon>Ancylostomatinae</taxon>
        <taxon>Ancylostoma</taxon>
    </lineage>
</organism>
<evidence type="ECO:0000313" key="4">
    <source>
        <dbReference type="Proteomes" id="UP000024635"/>
    </source>
</evidence>
<dbReference type="InterPro" id="IPR000477">
    <property type="entry name" value="RT_dom"/>
</dbReference>
<dbReference type="EMBL" id="JARK01001367">
    <property type="protein sequence ID" value="EYC17328.1"/>
    <property type="molecule type" value="Genomic_DNA"/>
</dbReference>
<protein>
    <recommendedName>
        <fullName evidence="5">GIY-YIG domain-containing protein</fullName>
    </recommendedName>
</protein>
<evidence type="ECO:0000259" key="1">
    <source>
        <dbReference type="PROSITE" id="PS50164"/>
    </source>
</evidence>
<dbReference type="Gene3D" id="3.40.1440.10">
    <property type="entry name" value="GIY-YIG endonuclease"/>
    <property type="match status" value="1"/>
</dbReference>
<dbReference type="PANTHER" id="PTHR21301">
    <property type="entry name" value="REVERSE TRANSCRIPTASE"/>
    <property type="match status" value="1"/>
</dbReference>